<sequence length="102" mass="11164">MIPDLTSPINSIMRSSLELNNFEKQLDRDLQSEQLDAIKSIAESAESQAFAANKEVEILKKQLHLAQKEAADAKKDAMFSKVMAILAFAVSICAVIAPLIFG</sequence>
<keyword evidence="1" id="KW-0175">Coiled coil</keyword>
<dbReference type="AlphaFoldDB" id="A0A6N7WA08"/>
<keyword evidence="2" id="KW-1133">Transmembrane helix</keyword>
<keyword evidence="2" id="KW-0812">Transmembrane</keyword>
<gene>
    <name evidence="3" type="ORF">FYJ45_29020</name>
</gene>
<reference evidence="3 4" key="1">
    <citation type="submission" date="2019-08" db="EMBL/GenBank/DDBJ databases">
        <title>In-depth cultivation of the pig gut microbiome towards novel bacterial diversity and tailored functional studies.</title>
        <authorList>
            <person name="Wylensek D."/>
            <person name="Hitch T.C.A."/>
            <person name="Clavel T."/>
        </authorList>
    </citation>
    <scope>NUCLEOTIDE SEQUENCE [LARGE SCALE GENOMIC DNA]</scope>
    <source>
        <strain evidence="3 4">WCA-389-WT-23B</strain>
    </source>
</reference>
<proteinExistence type="predicted"/>
<dbReference type="RefSeq" id="WP_154468397.1">
    <property type="nucleotide sequence ID" value="NZ_JAXFEN010000120.1"/>
</dbReference>
<accession>A0A6N7WA08</accession>
<organism evidence="3 4">
    <name type="scientific">Eisenbergiella porci</name>
    <dbReference type="NCBI Taxonomy" id="2652274"/>
    <lineage>
        <taxon>Bacteria</taxon>
        <taxon>Bacillati</taxon>
        <taxon>Bacillota</taxon>
        <taxon>Clostridia</taxon>
        <taxon>Lachnospirales</taxon>
        <taxon>Lachnospiraceae</taxon>
        <taxon>Eisenbergiella</taxon>
    </lineage>
</organism>
<keyword evidence="2" id="KW-0472">Membrane</keyword>
<feature type="coiled-coil region" evidence="1">
    <location>
        <begin position="42"/>
        <end position="76"/>
    </location>
</feature>
<protein>
    <submittedName>
        <fullName evidence="3">Uncharacterized protein</fullName>
    </submittedName>
</protein>
<comment type="caution">
    <text evidence="3">The sequence shown here is derived from an EMBL/GenBank/DDBJ whole genome shotgun (WGS) entry which is preliminary data.</text>
</comment>
<dbReference type="GeneID" id="86057015"/>
<keyword evidence="4" id="KW-1185">Reference proteome</keyword>
<evidence type="ECO:0000313" key="3">
    <source>
        <dbReference type="EMBL" id="MSS92101.1"/>
    </source>
</evidence>
<feature type="transmembrane region" description="Helical" evidence="2">
    <location>
        <begin position="82"/>
        <end position="101"/>
    </location>
</feature>
<evidence type="ECO:0000256" key="1">
    <source>
        <dbReference type="SAM" id="Coils"/>
    </source>
</evidence>
<evidence type="ECO:0000256" key="2">
    <source>
        <dbReference type="SAM" id="Phobius"/>
    </source>
</evidence>
<dbReference type="Proteomes" id="UP000436047">
    <property type="component" value="Unassembled WGS sequence"/>
</dbReference>
<name>A0A6N7WA08_9FIRM</name>
<evidence type="ECO:0000313" key="4">
    <source>
        <dbReference type="Proteomes" id="UP000436047"/>
    </source>
</evidence>
<dbReference type="EMBL" id="VUMI01000122">
    <property type="protein sequence ID" value="MSS92101.1"/>
    <property type="molecule type" value="Genomic_DNA"/>
</dbReference>